<name>A0A9J6Q342_9ENTR</name>
<evidence type="ECO:0000259" key="1">
    <source>
        <dbReference type="Pfam" id="PF00535"/>
    </source>
</evidence>
<accession>A0A9J6Q342</accession>
<dbReference type="CDD" id="cd04196">
    <property type="entry name" value="GT_2_like_d"/>
    <property type="match status" value="1"/>
</dbReference>
<comment type="caution">
    <text evidence="2">The sequence shown here is derived from an EMBL/GenBank/DDBJ whole genome shotgun (WGS) entry which is preliminary data.</text>
</comment>
<dbReference type="InterPro" id="IPR001173">
    <property type="entry name" value="Glyco_trans_2-like"/>
</dbReference>
<dbReference type="Proteomes" id="UP001063816">
    <property type="component" value="Unassembled WGS sequence"/>
</dbReference>
<reference evidence="2" key="1">
    <citation type="submission" date="2022-05" db="EMBL/GenBank/DDBJ databases">
        <title>Description of a novel species of Leclercia; Leclercia tamurae and the Proposal for a Novel Genus Silvania gen. nov. Containing Two Novel Species Silvania hatchlandensis sp. nov. and Silvania confinis sp. nov. Isolated from the Rhizosphere of Oak.</title>
        <authorList>
            <person name="Maddock D.W."/>
            <person name="Brady C.L."/>
            <person name="Denman S."/>
            <person name="Arnold D."/>
        </authorList>
    </citation>
    <scope>NUCLEOTIDE SEQUENCE</scope>
    <source>
        <strain evidence="2">H19S6</strain>
    </source>
</reference>
<sequence length="328" mass="38254">MYNVIMATYNGEKYVVEQLDSIVNQTILPRSIIIRDDCSTDNTCSIIREYIKNYRGSVRFNIIEPSQNLGYVKNFDVLSRAADAEIVFFCDQDDVWVKNKAEIILNKFNENASLNLIFSDAELVNDKLEEIGLLWNCIGFNFDKDRITLARLHKKSVVTGATMACRRAFLHTLVPFPEDVPHDLWLSACSTFQGSIGICKEPLIKYRQHSNNQIGVRESNFLQKILTPFKSNKIKFRVQHYKNNYQINEAMASFIPNYRDSTEHKEIMMFLTFVGRIYQIDFYKHDNKYSHFDTIKAYVKYNDKKHILFNLIDFFWVHIAGFKQGGGK</sequence>
<dbReference type="Gene3D" id="3.90.550.10">
    <property type="entry name" value="Spore Coat Polysaccharide Biosynthesis Protein SpsA, Chain A"/>
    <property type="match status" value="1"/>
</dbReference>
<dbReference type="PANTHER" id="PTHR22916:SF3">
    <property type="entry name" value="UDP-GLCNAC:BETAGAL BETA-1,3-N-ACETYLGLUCOSAMINYLTRANSFERASE-LIKE PROTEIN 1"/>
    <property type="match status" value="1"/>
</dbReference>
<dbReference type="InterPro" id="IPR029044">
    <property type="entry name" value="Nucleotide-diphossugar_trans"/>
</dbReference>
<dbReference type="RefSeq" id="WP_271282220.1">
    <property type="nucleotide sequence ID" value="NZ_JAMGZK010000046.1"/>
</dbReference>
<dbReference type="Pfam" id="PF00535">
    <property type="entry name" value="Glycos_transf_2"/>
    <property type="match status" value="1"/>
</dbReference>
<keyword evidence="3" id="KW-1185">Reference proteome</keyword>
<dbReference type="PANTHER" id="PTHR22916">
    <property type="entry name" value="GLYCOSYLTRANSFERASE"/>
    <property type="match status" value="1"/>
</dbReference>
<evidence type="ECO:0000313" key="3">
    <source>
        <dbReference type="Proteomes" id="UP001063816"/>
    </source>
</evidence>
<protein>
    <submittedName>
        <fullName evidence="2">Glycosyltransferase family 2 protein</fullName>
    </submittedName>
</protein>
<dbReference type="GO" id="GO:0016758">
    <property type="term" value="F:hexosyltransferase activity"/>
    <property type="evidence" value="ECO:0007669"/>
    <property type="project" value="UniProtKB-ARBA"/>
</dbReference>
<proteinExistence type="predicted"/>
<evidence type="ECO:0000313" key="2">
    <source>
        <dbReference type="EMBL" id="MCU6664555.1"/>
    </source>
</evidence>
<dbReference type="SUPFAM" id="SSF53448">
    <property type="entry name" value="Nucleotide-diphospho-sugar transferases"/>
    <property type="match status" value="1"/>
</dbReference>
<dbReference type="EMBL" id="JAMGZK010000046">
    <property type="protein sequence ID" value="MCU6664555.1"/>
    <property type="molecule type" value="Genomic_DNA"/>
</dbReference>
<feature type="domain" description="Glycosyltransferase 2-like" evidence="1">
    <location>
        <begin position="4"/>
        <end position="170"/>
    </location>
</feature>
<organism evidence="2 3">
    <name type="scientific">Silvania hatchlandensis</name>
    <dbReference type="NCBI Taxonomy" id="2926469"/>
    <lineage>
        <taxon>Bacteria</taxon>
        <taxon>Pseudomonadati</taxon>
        <taxon>Pseudomonadota</taxon>
        <taxon>Gammaproteobacteria</taxon>
        <taxon>Enterobacterales</taxon>
        <taxon>Enterobacteriaceae</taxon>
        <taxon>Silvania</taxon>
    </lineage>
</organism>
<dbReference type="AlphaFoldDB" id="A0A9J6Q342"/>
<gene>
    <name evidence="2" type="ORF">M8014_09370</name>
</gene>